<keyword evidence="1" id="KW-0175">Coiled coil</keyword>
<reference evidence="4 5" key="1">
    <citation type="submission" date="2016-07" db="EMBL/GenBank/DDBJ databases">
        <authorList>
            <consortium name="Pathogen Informatics"/>
        </authorList>
    </citation>
    <scope>NUCLEOTIDE SEQUENCE [LARGE SCALE GENOMIC DNA]</scope>
</reference>
<sequence>MTSGGDNEWADVLTELASQEIYTELNKDIAANDDSVTKHCKDLKTKNEDIKTLCKKIERNLNKLNETDKIKDERYRDRCLYFNWWVFDEIYKSFNGNGGKPINTADIDELLLEWNKINYHLMNQDYNKNYQSLLPAGSNAAGGDNNGGSVDSRGRWKPKPPTRLFSNGEFSKYKPCFYNPVCTLDRCKDIKELYDYFKKFEKIKENISTKNEKCEKYNKYLVYIQGLYEKHKKEYNCCDIFWGNLCQDYFKCEKEYDPNNLLRSLKCDSDVSPVQEGEISEDRTTITAGAAESPRPNISTSSEPENQTTYKFLRCKEMKNDILPTYAACREVSAENYHGFDKVFKQEPIIDPFKNSVPKKVAEVAIKEEVPMKSFFDNLNIQSIVENPKYFKTGVSVLLILGIFSISFVYYKFTPLGLWLNKRGHSKKNRIPTYYPEIPLTLPSNSPMPVPPNFQNERIRLAYHSS</sequence>
<keyword evidence="3" id="KW-0812">Transmembrane</keyword>
<evidence type="ECO:0000256" key="1">
    <source>
        <dbReference type="SAM" id="Coils"/>
    </source>
</evidence>
<dbReference type="VEuPathDB" id="PlasmoDB:PVW1_080005500"/>
<dbReference type="Pfam" id="PF05795">
    <property type="entry name" value="Plasmodium_Vir"/>
    <property type="match status" value="1"/>
</dbReference>
<feature type="compositionally biased region" description="Polar residues" evidence="2">
    <location>
        <begin position="296"/>
        <end position="305"/>
    </location>
</feature>
<dbReference type="VEuPathDB" id="PlasmoDB:PVX_094240"/>
<feature type="coiled-coil region" evidence="1">
    <location>
        <begin position="40"/>
        <end position="67"/>
    </location>
</feature>
<keyword evidence="3" id="KW-0472">Membrane</keyword>
<feature type="transmembrane region" description="Helical" evidence="3">
    <location>
        <begin position="390"/>
        <end position="413"/>
    </location>
</feature>
<dbReference type="AlphaFoldDB" id="A0A1G4GVV2"/>
<evidence type="ECO:0000313" key="4">
    <source>
        <dbReference type="EMBL" id="SCO66718.1"/>
    </source>
</evidence>
<dbReference type="VEuPathDB" id="PlasmoDB:PVP01_0800100"/>
<evidence type="ECO:0000256" key="2">
    <source>
        <dbReference type="SAM" id="MobiDB-lite"/>
    </source>
</evidence>
<evidence type="ECO:0000313" key="5">
    <source>
        <dbReference type="Proteomes" id="UP000196402"/>
    </source>
</evidence>
<dbReference type="InterPro" id="IPR008780">
    <property type="entry name" value="Plasmodium_Vir"/>
</dbReference>
<dbReference type="Proteomes" id="UP000196402">
    <property type="component" value="Chromosome 8"/>
</dbReference>
<proteinExistence type="predicted"/>
<name>A0A1G4GVV2_PLAVI</name>
<feature type="region of interest" description="Disordered" evidence="2">
    <location>
        <begin position="274"/>
        <end position="305"/>
    </location>
</feature>
<accession>A0A1G4GVV2</accession>
<keyword evidence="3" id="KW-1133">Transmembrane helix</keyword>
<protein>
    <submittedName>
        <fullName evidence="4">VIR protein</fullName>
    </submittedName>
</protein>
<organism evidence="4 5">
    <name type="scientific">Plasmodium vivax</name>
    <name type="common">malaria parasite P. vivax</name>
    <dbReference type="NCBI Taxonomy" id="5855"/>
    <lineage>
        <taxon>Eukaryota</taxon>
        <taxon>Sar</taxon>
        <taxon>Alveolata</taxon>
        <taxon>Apicomplexa</taxon>
        <taxon>Aconoidasida</taxon>
        <taxon>Haemosporida</taxon>
        <taxon>Plasmodiidae</taxon>
        <taxon>Plasmodium</taxon>
        <taxon>Plasmodium (Plasmodium)</taxon>
    </lineage>
</organism>
<dbReference type="EMBL" id="LT615246">
    <property type="protein sequence ID" value="SCO66718.1"/>
    <property type="molecule type" value="Genomic_DNA"/>
</dbReference>
<gene>
    <name evidence="4" type="ORF">PVT01_080005000</name>
</gene>
<evidence type="ECO:0000256" key="3">
    <source>
        <dbReference type="SAM" id="Phobius"/>
    </source>
</evidence>
<dbReference type="VEuPathDB" id="PlasmoDB:PVPAM_080012200"/>